<feature type="region of interest" description="Disordered" evidence="1">
    <location>
        <begin position="572"/>
        <end position="592"/>
    </location>
</feature>
<evidence type="ECO:0000313" key="3">
    <source>
        <dbReference type="Proteomes" id="UP001642464"/>
    </source>
</evidence>
<protein>
    <recommendedName>
        <fullName evidence="4">DUF659 domain-containing protein</fullName>
    </recommendedName>
</protein>
<feature type="region of interest" description="Disordered" evidence="1">
    <location>
        <begin position="608"/>
        <end position="633"/>
    </location>
</feature>
<keyword evidence="3" id="KW-1185">Reference proteome</keyword>
<gene>
    <name evidence="2" type="ORF">SCF082_LOCUS51782</name>
</gene>
<evidence type="ECO:0000313" key="2">
    <source>
        <dbReference type="EMBL" id="CAK9111604.1"/>
    </source>
</evidence>
<comment type="caution">
    <text evidence="2">The sequence shown here is derived from an EMBL/GenBank/DDBJ whole genome shotgun (WGS) entry which is preliminary data.</text>
</comment>
<dbReference type="Proteomes" id="UP001642464">
    <property type="component" value="Unassembled WGS sequence"/>
</dbReference>
<evidence type="ECO:0008006" key="4">
    <source>
        <dbReference type="Google" id="ProtNLM"/>
    </source>
</evidence>
<reference evidence="2 3" key="1">
    <citation type="submission" date="2024-02" db="EMBL/GenBank/DDBJ databases">
        <authorList>
            <person name="Chen Y."/>
            <person name="Shah S."/>
            <person name="Dougan E. K."/>
            <person name="Thang M."/>
            <person name="Chan C."/>
        </authorList>
    </citation>
    <scope>NUCLEOTIDE SEQUENCE [LARGE SCALE GENOMIC DNA]</scope>
</reference>
<sequence>MCRWTLASLTNPHNVDFLQSLDPHYKGITANSFREIYLPILYKEAQESLRNSLQGTPYVSLGADGGKKRYLYFTVSADGSEWFVGFWNSGSQAKDAPNTVAAIEEKMAQVEQEYGVACASVCLDNEPKNRAVRESLHRKHNQHPSLLIFPACYLHGAQLFAKDVSQESAVVRAAIVYAEKISHFMLSHSRILSDWEVYSKEYMCIKACLFWYRALQSWFNRTASLQAVGKSVLEQYGQVKAIVASSSHRTVLNAAKAVLAPIYHFKCEVDRQDAALAHILPQLSRMNRDVGQALKSADYKAAHEHCVSGDVPQGMMDAHLRDARRNIIKKLQDSLRSHVQPIIWKVEGLELQGWNPERQDWLWEPADARLWAHCSFLADPQNILRAHEEGKQYPKAAWNPMDIDPRSRLCPPDSVWWRTHLEIARRLFLTQAIDKVYPEDCQDEDRRQIRKEVEEYVTRKGAWAGRSAWQDAAVYQTTTKLRSGREVVSFQRALPLHSFWRTHGASSAFQKLMLKLATVLASEGGVERASLVVPETRSGLSTYQQWAMEDVAKLGGDIFNEDWLDDEKVELETREEGDAEKGDSERQQLEAFAKERYPIEVLEKAHSRAASEATRHEAVDETVYVSDSDISDA</sequence>
<name>A0ABP0SHD3_9DINO</name>
<accession>A0ABP0SHD3</accession>
<organism evidence="2 3">
    <name type="scientific">Durusdinium trenchii</name>
    <dbReference type="NCBI Taxonomy" id="1381693"/>
    <lineage>
        <taxon>Eukaryota</taxon>
        <taxon>Sar</taxon>
        <taxon>Alveolata</taxon>
        <taxon>Dinophyceae</taxon>
        <taxon>Suessiales</taxon>
        <taxon>Symbiodiniaceae</taxon>
        <taxon>Durusdinium</taxon>
    </lineage>
</organism>
<evidence type="ECO:0000256" key="1">
    <source>
        <dbReference type="SAM" id="MobiDB-lite"/>
    </source>
</evidence>
<proteinExistence type="predicted"/>
<dbReference type="EMBL" id="CAXAMM010043762">
    <property type="protein sequence ID" value="CAK9111604.1"/>
    <property type="molecule type" value="Genomic_DNA"/>
</dbReference>